<keyword evidence="11" id="KW-1185">Reference proteome</keyword>
<evidence type="ECO:0000256" key="6">
    <source>
        <dbReference type="ARBA" id="ARBA00022918"/>
    </source>
</evidence>
<dbReference type="EMBL" id="VJMJ01000225">
    <property type="protein sequence ID" value="KAF0726127.1"/>
    <property type="molecule type" value="Genomic_DNA"/>
</dbReference>
<feature type="domain" description="Chromo" evidence="8">
    <location>
        <begin position="598"/>
        <end position="648"/>
    </location>
</feature>
<dbReference type="InterPro" id="IPR001584">
    <property type="entry name" value="Integrase_cat-core"/>
</dbReference>
<dbReference type="SUPFAM" id="SSF56672">
    <property type="entry name" value="DNA/RNA polymerases"/>
    <property type="match status" value="1"/>
</dbReference>
<evidence type="ECO:0000259" key="8">
    <source>
        <dbReference type="PROSITE" id="PS50013"/>
    </source>
</evidence>
<dbReference type="InterPro" id="IPR050951">
    <property type="entry name" value="Retrovirus_Pol_polyprotein"/>
</dbReference>
<dbReference type="Pfam" id="PF17921">
    <property type="entry name" value="Integrase_H2C2"/>
    <property type="match status" value="1"/>
</dbReference>
<dbReference type="SUPFAM" id="SSF53098">
    <property type="entry name" value="Ribonuclease H-like"/>
    <property type="match status" value="1"/>
</dbReference>
<keyword evidence="4" id="KW-0255">Endonuclease</keyword>
<keyword evidence="1" id="KW-0808">Transferase</keyword>
<evidence type="ECO:0000256" key="1">
    <source>
        <dbReference type="ARBA" id="ARBA00022679"/>
    </source>
</evidence>
<feature type="domain" description="Integrase catalytic" evidence="9">
    <location>
        <begin position="302"/>
        <end position="464"/>
    </location>
</feature>
<dbReference type="Pfam" id="PF17917">
    <property type="entry name" value="RT_RNaseH"/>
    <property type="match status" value="1"/>
</dbReference>
<evidence type="ECO:0000256" key="2">
    <source>
        <dbReference type="ARBA" id="ARBA00022695"/>
    </source>
</evidence>
<dbReference type="GO" id="GO:0003964">
    <property type="term" value="F:RNA-directed DNA polymerase activity"/>
    <property type="evidence" value="ECO:0007669"/>
    <property type="project" value="UniProtKB-KW"/>
</dbReference>
<reference evidence="10 11" key="1">
    <citation type="submission" date="2019-07" db="EMBL/GenBank/DDBJ databases">
        <title>Genomics analysis of Aphanomyces spp. identifies a new class of oomycete effector associated with host adaptation.</title>
        <authorList>
            <person name="Gaulin E."/>
        </authorList>
    </citation>
    <scope>NUCLEOTIDE SEQUENCE [LARGE SCALE GENOMIC DNA]</scope>
    <source>
        <strain evidence="10 11">ATCC 201684</strain>
    </source>
</reference>
<evidence type="ECO:0000313" key="10">
    <source>
        <dbReference type="EMBL" id="KAF0726127.1"/>
    </source>
</evidence>
<evidence type="ECO:0000259" key="9">
    <source>
        <dbReference type="PROSITE" id="PS50994"/>
    </source>
</evidence>
<evidence type="ECO:0000256" key="3">
    <source>
        <dbReference type="ARBA" id="ARBA00022722"/>
    </source>
</evidence>
<keyword evidence="5" id="KW-0378">Hydrolase</keyword>
<keyword evidence="3" id="KW-0540">Nuclease</keyword>
<proteinExistence type="predicted"/>
<dbReference type="InterPro" id="IPR036397">
    <property type="entry name" value="RNaseH_sf"/>
</dbReference>
<organism evidence="10 11">
    <name type="scientific">Aphanomyces euteiches</name>
    <dbReference type="NCBI Taxonomy" id="100861"/>
    <lineage>
        <taxon>Eukaryota</taxon>
        <taxon>Sar</taxon>
        <taxon>Stramenopiles</taxon>
        <taxon>Oomycota</taxon>
        <taxon>Saprolegniomycetes</taxon>
        <taxon>Saprolegniales</taxon>
        <taxon>Verrucalvaceae</taxon>
        <taxon>Aphanomyces</taxon>
    </lineage>
</organism>
<dbReference type="AlphaFoldDB" id="A0A6G0WFN0"/>
<dbReference type="GO" id="GO:0004519">
    <property type="term" value="F:endonuclease activity"/>
    <property type="evidence" value="ECO:0007669"/>
    <property type="project" value="UniProtKB-KW"/>
</dbReference>
<dbReference type="VEuPathDB" id="FungiDB:AeMF1_012372"/>
<keyword evidence="2" id="KW-0548">Nucleotidyltransferase</keyword>
<keyword evidence="6" id="KW-0695">RNA-directed DNA polymerase</keyword>
<dbReference type="GO" id="GO:0003676">
    <property type="term" value="F:nucleic acid binding"/>
    <property type="evidence" value="ECO:0007669"/>
    <property type="project" value="InterPro"/>
</dbReference>
<dbReference type="Proteomes" id="UP000481153">
    <property type="component" value="Unassembled WGS sequence"/>
</dbReference>
<dbReference type="InterPro" id="IPR000953">
    <property type="entry name" value="Chromo/chromo_shadow_dom"/>
</dbReference>
<evidence type="ECO:0000313" key="11">
    <source>
        <dbReference type="Proteomes" id="UP000481153"/>
    </source>
</evidence>
<feature type="region of interest" description="Disordered" evidence="7">
    <location>
        <begin position="509"/>
        <end position="528"/>
    </location>
</feature>
<dbReference type="Gene3D" id="1.10.340.70">
    <property type="match status" value="1"/>
</dbReference>
<dbReference type="GO" id="GO:0015074">
    <property type="term" value="P:DNA integration"/>
    <property type="evidence" value="ECO:0007669"/>
    <property type="project" value="InterPro"/>
</dbReference>
<protein>
    <recommendedName>
        <fullName evidence="12">Integrase catalytic domain-containing protein</fullName>
    </recommendedName>
</protein>
<dbReference type="PANTHER" id="PTHR37984">
    <property type="entry name" value="PROTEIN CBG26694"/>
    <property type="match status" value="1"/>
</dbReference>
<evidence type="ECO:0000256" key="4">
    <source>
        <dbReference type="ARBA" id="ARBA00022759"/>
    </source>
</evidence>
<dbReference type="PANTHER" id="PTHR37984:SF5">
    <property type="entry name" value="PROTEIN NYNRIN-LIKE"/>
    <property type="match status" value="1"/>
</dbReference>
<dbReference type="Pfam" id="PF00665">
    <property type="entry name" value="rve"/>
    <property type="match status" value="1"/>
</dbReference>
<evidence type="ECO:0008006" key="12">
    <source>
        <dbReference type="Google" id="ProtNLM"/>
    </source>
</evidence>
<feature type="region of interest" description="Disordered" evidence="7">
    <location>
        <begin position="124"/>
        <end position="166"/>
    </location>
</feature>
<accession>A0A6G0WFN0</accession>
<dbReference type="InterPro" id="IPR041588">
    <property type="entry name" value="Integrase_H2C2"/>
</dbReference>
<comment type="caution">
    <text evidence="10">The sequence shown here is derived from an EMBL/GenBank/DDBJ whole genome shotgun (WGS) entry which is preliminary data.</text>
</comment>
<dbReference type="InterPro" id="IPR012337">
    <property type="entry name" value="RNaseH-like_sf"/>
</dbReference>
<dbReference type="InterPro" id="IPR043502">
    <property type="entry name" value="DNA/RNA_pol_sf"/>
</dbReference>
<dbReference type="Gene3D" id="3.30.420.10">
    <property type="entry name" value="Ribonuclease H-like superfamily/Ribonuclease H"/>
    <property type="match status" value="1"/>
</dbReference>
<name>A0A6G0WFN0_9STRA</name>
<dbReference type="InterPro" id="IPR041373">
    <property type="entry name" value="RT_RNaseH"/>
</dbReference>
<gene>
    <name evidence="10" type="ORF">Ae201684_015586</name>
</gene>
<evidence type="ECO:0000256" key="5">
    <source>
        <dbReference type="ARBA" id="ARBA00022801"/>
    </source>
</evidence>
<feature type="compositionally biased region" description="Low complexity" evidence="7">
    <location>
        <begin position="153"/>
        <end position="163"/>
    </location>
</feature>
<evidence type="ECO:0000256" key="7">
    <source>
        <dbReference type="SAM" id="MobiDB-lite"/>
    </source>
</evidence>
<dbReference type="PROSITE" id="PS50994">
    <property type="entry name" value="INTEGRASE"/>
    <property type="match status" value="1"/>
</dbReference>
<dbReference type="PROSITE" id="PS50013">
    <property type="entry name" value="CHROMO_2"/>
    <property type="match status" value="1"/>
</dbReference>
<dbReference type="CDD" id="cd09274">
    <property type="entry name" value="RNase_HI_RT_Ty3"/>
    <property type="match status" value="1"/>
</dbReference>
<sequence length="648" mass="72439">MPLHLQNHKPLAFLSGRFSGASSRWPIPDKEAFAIVESCKRLEYILLRPQGFVIHTDHRNLAYLFNPTATDSKMQRHQADRLLRWAMTLSGYRYTIVHIPGHTNTWADMISRWHCSAKHNLTPDPAAALRGPNSRTRHTNAKNDTSAIDHTPHSSQSHPPLSSTKASVNAITIPPAAPLNAANFQWPSWVDIDQAQKPFRSNSHGAGPPPDVTWNASTRCFCDGKGRIWIPPNATDLKTRLCVVAHAGLSGHRGTQATFQPLKELYVWQGMESDVIAFCRRCLQCLTVRGNIIPRPLGTQLHATRPNELLHFDYLTLPLDRATNDNYILVIKDDASGFCLLHPCQAATAENCASALCHWFSLFGIVKTWVTDRGAHFKNEVISALSQALSTQHHFSTAYSPWSNGTIEVLNRQLLRCVITMMIERQLQPNQWSCLVPAVQTALIHMPSDRIGGRAPVTAFTGLPAMSPIMATIAGTFEVLAMSTDDMSEDLTNHLNATALALTNMHREMAKSSDSRRMQAQSRRSRRSTPPCFSIGDFVLVGVVCQHLPKLALQWRGPKLIVEALSEWIYVVEDIAEPKTRSTHHASRLCLFAESKFMATEDIVNYARYTDGGHCVRSITQMRTNDTAYDLLVNWIGLEDIESTWEPI</sequence>
<dbReference type="GO" id="GO:0016787">
    <property type="term" value="F:hydrolase activity"/>
    <property type="evidence" value="ECO:0007669"/>
    <property type="project" value="UniProtKB-KW"/>
</dbReference>